<proteinExistence type="predicted"/>
<dbReference type="AlphaFoldDB" id="A0A6L3UY18"/>
<dbReference type="Proteomes" id="UP000481030">
    <property type="component" value="Unassembled WGS sequence"/>
</dbReference>
<dbReference type="RefSeq" id="WP_151537232.1">
    <property type="nucleotide sequence ID" value="NZ_WBOS01000022.1"/>
</dbReference>
<reference evidence="1 2" key="1">
    <citation type="journal article" date="2016" name="Antonie Van Leeuwenhoek">
        <title>Bacillus depressus sp. nov., isolated from soil of a sunflower field.</title>
        <authorList>
            <person name="Wei X."/>
            <person name="Xin D."/>
            <person name="Xin Y."/>
            <person name="Zhang H."/>
            <person name="Wang T."/>
            <person name="Zhang J."/>
        </authorList>
    </citation>
    <scope>NUCLEOTIDE SEQUENCE [LARGE SCALE GENOMIC DNA]</scope>
    <source>
        <strain evidence="1 2">BZ1</strain>
    </source>
</reference>
<name>A0A6L3UY18_9BACI</name>
<comment type="caution">
    <text evidence="1">The sequence shown here is derived from an EMBL/GenBank/DDBJ whole genome shotgun (WGS) entry which is preliminary data.</text>
</comment>
<sequence>MRIRTLLIHRCSLLTQGQVTGQDPYGRDIIEKVEIVNVPCRFDQIRQRAAANETGTDFLFENIFYFDANPEISLVEEITNVTDKEGNPVLPGSFSVVNIVPVYGIKKLHHYEVAVKRM</sequence>
<dbReference type="EMBL" id="WBOS01000022">
    <property type="protein sequence ID" value="KAB2328934.1"/>
    <property type="molecule type" value="Genomic_DNA"/>
</dbReference>
<evidence type="ECO:0000313" key="1">
    <source>
        <dbReference type="EMBL" id="KAB2328934.1"/>
    </source>
</evidence>
<keyword evidence="2" id="KW-1185">Reference proteome</keyword>
<organism evidence="1 2">
    <name type="scientific">Cytobacillus depressus</name>
    <dbReference type="NCBI Taxonomy" id="1602942"/>
    <lineage>
        <taxon>Bacteria</taxon>
        <taxon>Bacillati</taxon>
        <taxon>Bacillota</taxon>
        <taxon>Bacilli</taxon>
        <taxon>Bacillales</taxon>
        <taxon>Bacillaceae</taxon>
        <taxon>Cytobacillus</taxon>
    </lineage>
</organism>
<protein>
    <submittedName>
        <fullName evidence="1">Uncharacterized protein</fullName>
    </submittedName>
</protein>
<dbReference type="OrthoDB" id="2990225at2"/>
<accession>A0A6L3UY18</accession>
<gene>
    <name evidence="1" type="ORF">F7731_23565</name>
</gene>
<evidence type="ECO:0000313" key="2">
    <source>
        <dbReference type="Proteomes" id="UP000481030"/>
    </source>
</evidence>